<proteinExistence type="predicted"/>
<name>A0AAQ5XPN6_AMPOC</name>
<reference evidence="1 2" key="1">
    <citation type="submission" date="2022-01" db="EMBL/GenBank/DDBJ databases">
        <title>A chromosome-scale genome assembly of the false clownfish, Amphiprion ocellaris.</title>
        <authorList>
            <person name="Ryu T."/>
        </authorList>
    </citation>
    <scope>NUCLEOTIDE SEQUENCE [LARGE SCALE GENOMIC DNA]</scope>
</reference>
<protein>
    <submittedName>
        <fullName evidence="1">Uncharacterized protein</fullName>
    </submittedName>
</protein>
<dbReference type="AlphaFoldDB" id="A0AAQ5XPN6"/>
<evidence type="ECO:0000313" key="2">
    <source>
        <dbReference type="Proteomes" id="UP001501940"/>
    </source>
</evidence>
<evidence type="ECO:0000313" key="1">
    <source>
        <dbReference type="Ensembl" id="ENSAOCP00000042514.1"/>
    </source>
</evidence>
<reference evidence="1" key="2">
    <citation type="submission" date="2025-08" db="UniProtKB">
        <authorList>
            <consortium name="Ensembl"/>
        </authorList>
    </citation>
    <scope>IDENTIFICATION</scope>
</reference>
<reference evidence="1" key="3">
    <citation type="submission" date="2025-09" db="UniProtKB">
        <authorList>
            <consortium name="Ensembl"/>
        </authorList>
    </citation>
    <scope>IDENTIFICATION</scope>
</reference>
<sequence length="67" mass="7163">MPLDTTQSGADRICHGKVTRALRQAGGVQFLSLLPGAAHVIYSEAALGQTKKLIKVPHCPVISSNYF</sequence>
<dbReference type="Proteomes" id="UP001501940">
    <property type="component" value="Chromosome 16"/>
</dbReference>
<accession>A0AAQ5XPN6</accession>
<keyword evidence="2" id="KW-1185">Reference proteome</keyword>
<dbReference type="Ensembl" id="ENSAOCT00000081807.1">
    <property type="protein sequence ID" value="ENSAOCP00000042514.1"/>
    <property type="gene ID" value="ENSAOCG00000025222.1"/>
</dbReference>
<organism evidence="1 2">
    <name type="scientific">Amphiprion ocellaris</name>
    <name type="common">Clown anemonefish</name>
    <dbReference type="NCBI Taxonomy" id="80972"/>
    <lineage>
        <taxon>Eukaryota</taxon>
        <taxon>Metazoa</taxon>
        <taxon>Chordata</taxon>
        <taxon>Craniata</taxon>
        <taxon>Vertebrata</taxon>
        <taxon>Euteleostomi</taxon>
        <taxon>Actinopterygii</taxon>
        <taxon>Neopterygii</taxon>
        <taxon>Teleostei</taxon>
        <taxon>Neoteleostei</taxon>
        <taxon>Acanthomorphata</taxon>
        <taxon>Ovalentaria</taxon>
        <taxon>Pomacentridae</taxon>
        <taxon>Amphiprion</taxon>
    </lineage>
</organism>